<dbReference type="Pfam" id="PF00867">
    <property type="entry name" value="XPG_I"/>
    <property type="match status" value="1"/>
</dbReference>
<keyword evidence="5" id="KW-0378">Hydrolase</keyword>
<keyword evidence="2" id="KW-0540">Nuclease</keyword>
<evidence type="ECO:0000256" key="4">
    <source>
        <dbReference type="ARBA" id="ARBA00022759"/>
    </source>
</evidence>
<comment type="caution">
    <text evidence="11">The sequence shown here is derived from an EMBL/GenBank/DDBJ whole genome shotgun (WGS) entry which is preliminary data.</text>
</comment>
<evidence type="ECO:0000256" key="1">
    <source>
        <dbReference type="ARBA" id="ARBA00001946"/>
    </source>
</evidence>
<accession>A0AAW0CEL3</accession>
<dbReference type="SMART" id="SM00484">
    <property type="entry name" value="XPGI"/>
    <property type="match status" value="1"/>
</dbReference>
<dbReference type="EMBL" id="JAYKXP010000051">
    <property type="protein sequence ID" value="KAK7036444.1"/>
    <property type="molecule type" value="Genomic_DNA"/>
</dbReference>
<organism evidence="11 12">
    <name type="scientific">Paramarasmius palmivorus</name>
    <dbReference type="NCBI Taxonomy" id="297713"/>
    <lineage>
        <taxon>Eukaryota</taxon>
        <taxon>Fungi</taxon>
        <taxon>Dikarya</taxon>
        <taxon>Basidiomycota</taxon>
        <taxon>Agaricomycotina</taxon>
        <taxon>Agaricomycetes</taxon>
        <taxon>Agaricomycetidae</taxon>
        <taxon>Agaricales</taxon>
        <taxon>Marasmiineae</taxon>
        <taxon>Marasmiaceae</taxon>
        <taxon>Paramarasmius</taxon>
    </lineage>
</organism>
<protein>
    <recommendedName>
        <fullName evidence="13">PIN domain-like protein</fullName>
    </recommendedName>
</protein>
<evidence type="ECO:0000256" key="6">
    <source>
        <dbReference type="ARBA" id="ARBA00022842"/>
    </source>
</evidence>
<dbReference type="GO" id="GO:0008409">
    <property type="term" value="F:5'-3' exonuclease activity"/>
    <property type="evidence" value="ECO:0007669"/>
    <property type="project" value="TreeGrafter"/>
</dbReference>
<dbReference type="GO" id="GO:0005737">
    <property type="term" value="C:cytoplasm"/>
    <property type="evidence" value="ECO:0007669"/>
    <property type="project" value="TreeGrafter"/>
</dbReference>
<feature type="domain" description="XPG-I" evidence="9">
    <location>
        <begin position="383"/>
        <end position="453"/>
    </location>
</feature>
<dbReference type="SMART" id="SM00279">
    <property type="entry name" value="HhH2"/>
    <property type="match status" value="1"/>
</dbReference>
<evidence type="ECO:0000259" key="10">
    <source>
        <dbReference type="SMART" id="SM00485"/>
    </source>
</evidence>
<feature type="domain" description="XPG N-terminal" evidence="10">
    <location>
        <begin position="1"/>
        <end position="100"/>
    </location>
</feature>
<evidence type="ECO:0000259" key="9">
    <source>
        <dbReference type="SMART" id="SM00484"/>
    </source>
</evidence>
<dbReference type="Pfam" id="PF00752">
    <property type="entry name" value="XPG_N"/>
    <property type="match status" value="1"/>
</dbReference>
<dbReference type="SMART" id="SM00485">
    <property type="entry name" value="XPGN"/>
    <property type="match status" value="1"/>
</dbReference>
<reference evidence="11 12" key="1">
    <citation type="submission" date="2024-01" db="EMBL/GenBank/DDBJ databases">
        <title>A draft genome for a cacao thread blight-causing isolate of Paramarasmius palmivorus.</title>
        <authorList>
            <person name="Baruah I.K."/>
            <person name="Bukari Y."/>
            <person name="Amoako-Attah I."/>
            <person name="Meinhardt L.W."/>
            <person name="Bailey B.A."/>
            <person name="Cohen S.P."/>
        </authorList>
    </citation>
    <scope>NUCLEOTIDE SEQUENCE [LARGE SCALE GENOMIC DNA]</scope>
    <source>
        <strain evidence="11 12">GH-12</strain>
    </source>
</reference>
<keyword evidence="7" id="KW-0175">Coiled coil</keyword>
<dbReference type="PANTHER" id="PTHR11081">
    <property type="entry name" value="FLAP ENDONUCLEASE FAMILY MEMBER"/>
    <property type="match status" value="1"/>
</dbReference>
<dbReference type="PANTHER" id="PTHR11081:SF9">
    <property type="entry name" value="FLAP ENDONUCLEASE 1"/>
    <property type="match status" value="1"/>
</dbReference>
<dbReference type="InterPro" id="IPR006084">
    <property type="entry name" value="XPG/Rad2"/>
</dbReference>
<dbReference type="InterPro" id="IPR036279">
    <property type="entry name" value="5-3_exonuclease_C_sf"/>
</dbReference>
<evidence type="ECO:0000256" key="5">
    <source>
        <dbReference type="ARBA" id="ARBA00022801"/>
    </source>
</evidence>
<dbReference type="Gene3D" id="3.40.50.1010">
    <property type="entry name" value="5'-nuclease"/>
    <property type="match status" value="2"/>
</dbReference>
<name>A0AAW0CEL3_9AGAR</name>
<keyword evidence="12" id="KW-1185">Reference proteome</keyword>
<keyword evidence="3" id="KW-0479">Metal-binding</keyword>
<dbReference type="GO" id="GO:0017108">
    <property type="term" value="F:5'-flap endonuclease activity"/>
    <property type="evidence" value="ECO:0007669"/>
    <property type="project" value="TreeGrafter"/>
</dbReference>
<dbReference type="InterPro" id="IPR006086">
    <property type="entry name" value="XPG-I_dom"/>
</dbReference>
<dbReference type="Gene3D" id="1.10.150.20">
    <property type="entry name" value="5' to 3' exonuclease, C-terminal subdomain"/>
    <property type="match status" value="1"/>
</dbReference>
<evidence type="ECO:0000256" key="3">
    <source>
        <dbReference type="ARBA" id="ARBA00022723"/>
    </source>
</evidence>
<evidence type="ECO:0000256" key="2">
    <source>
        <dbReference type="ARBA" id="ARBA00022722"/>
    </source>
</evidence>
<keyword evidence="6" id="KW-0460">Magnesium</keyword>
<dbReference type="InterPro" id="IPR029060">
    <property type="entry name" value="PIN-like_dom_sf"/>
</dbReference>
<dbReference type="InterPro" id="IPR008918">
    <property type="entry name" value="HhH2"/>
</dbReference>
<evidence type="ECO:0000313" key="12">
    <source>
        <dbReference type="Proteomes" id="UP001383192"/>
    </source>
</evidence>
<feature type="region of interest" description="Disordered" evidence="8">
    <location>
        <begin position="220"/>
        <end position="243"/>
    </location>
</feature>
<evidence type="ECO:0000256" key="7">
    <source>
        <dbReference type="SAM" id="Coils"/>
    </source>
</evidence>
<proteinExistence type="predicted"/>
<gene>
    <name evidence="11" type="ORF">VNI00_011641</name>
</gene>
<dbReference type="SUPFAM" id="SSF47807">
    <property type="entry name" value="5' to 3' exonuclease, C-terminal subdomain"/>
    <property type="match status" value="1"/>
</dbReference>
<dbReference type="SUPFAM" id="SSF88723">
    <property type="entry name" value="PIN domain-like"/>
    <property type="match status" value="1"/>
</dbReference>
<dbReference type="GO" id="GO:0006281">
    <property type="term" value="P:DNA repair"/>
    <property type="evidence" value="ECO:0007669"/>
    <property type="project" value="UniProtKB-ARBA"/>
</dbReference>
<dbReference type="GO" id="GO:0005634">
    <property type="term" value="C:nucleus"/>
    <property type="evidence" value="ECO:0007669"/>
    <property type="project" value="TreeGrafter"/>
</dbReference>
<dbReference type="AlphaFoldDB" id="A0AAW0CEL3"/>
<dbReference type="PRINTS" id="PR00853">
    <property type="entry name" value="XPGRADSUPER"/>
</dbReference>
<feature type="coiled-coil region" evidence="7">
    <location>
        <begin position="77"/>
        <end position="104"/>
    </location>
</feature>
<evidence type="ECO:0000313" key="11">
    <source>
        <dbReference type="EMBL" id="KAK7036444.1"/>
    </source>
</evidence>
<evidence type="ECO:0000256" key="8">
    <source>
        <dbReference type="SAM" id="MobiDB-lite"/>
    </source>
</evidence>
<dbReference type="InterPro" id="IPR006085">
    <property type="entry name" value="XPG_DNA_repair_N"/>
</dbReference>
<evidence type="ECO:0008006" key="13">
    <source>
        <dbReference type="Google" id="ProtNLM"/>
    </source>
</evidence>
<dbReference type="Proteomes" id="UP001383192">
    <property type="component" value="Unassembled WGS sequence"/>
</dbReference>
<keyword evidence="4" id="KW-0255">Endonuclease</keyword>
<comment type="cofactor">
    <cofactor evidence="1">
        <name>Mg(2+)</name>
        <dbReference type="ChEBI" id="CHEBI:18420"/>
    </cofactor>
</comment>
<sequence length="576" mass="64153">MGVLGLTPFIQKTIPEAIKQLPDRLKGLSGQRIVIDGTLITQRLHFAQIPHPYRHVLGWYRILKELRQHGVEAVCVFDGKERNIAKAREALKRKEAQRLATAREVIERERLNRLQQLQGALRHFDWSNSTERSQLSALLQQISSHQLETTDDSVFDAKIETEETLPFPPFDLSDSLWQAGAVPVGPDDTSATAFSQNYRDEDPVWPSDPLDEEILAALSEGHGKPSPPKHIPDTTRTSTSTTPWVSKPAAAIPATPVPDEPLPFEEVSNLVSSLYGEYRKSIPKLTSVSQASRQDAGPSDADAEMAKVESEMSKNQQQLTLEEGKFWNTVSEPFGADIGDVDPSPSAMLEGLTQKSFVLSESYKRSSRPPTTKQYMESKELIKAMGVTCVDTEGAVEAEAVAASLVLNGYADYVASEDTDVLIYEAPLIRNITNRKEPLTVVSGAEVRSLLQLTREMYIDFALLLGTDFSQRIKNVGPARALKFIRTYGSIENIIQSETKYSPSVIPEYLQQVVAGRTVFQTLPPVPEAIFHREEPDEVKTNFLMGKYGLSSELEDYWEHALEGNYFNDNPSISFS</sequence>
<dbReference type="GO" id="GO:0003677">
    <property type="term" value="F:DNA binding"/>
    <property type="evidence" value="ECO:0007669"/>
    <property type="project" value="InterPro"/>
</dbReference>
<dbReference type="GO" id="GO:0046872">
    <property type="term" value="F:metal ion binding"/>
    <property type="evidence" value="ECO:0007669"/>
    <property type="project" value="UniProtKB-KW"/>
</dbReference>